<organism evidence="2">
    <name type="scientific">gut metagenome</name>
    <dbReference type="NCBI Taxonomy" id="749906"/>
    <lineage>
        <taxon>unclassified sequences</taxon>
        <taxon>metagenomes</taxon>
        <taxon>organismal metagenomes</taxon>
    </lineage>
</organism>
<name>J9FKF2_9ZZZZ</name>
<accession>J9FKF2</accession>
<feature type="region of interest" description="Disordered" evidence="1">
    <location>
        <begin position="111"/>
        <end position="132"/>
    </location>
</feature>
<dbReference type="Gene3D" id="2.60.120.260">
    <property type="entry name" value="Galactose-binding domain-like"/>
    <property type="match status" value="1"/>
</dbReference>
<protein>
    <submittedName>
        <fullName evidence="2">Lipoprotein</fullName>
    </submittedName>
</protein>
<proteinExistence type="predicted"/>
<evidence type="ECO:0000313" key="2">
    <source>
        <dbReference type="EMBL" id="EJW95386.1"/>
    </source>
</evidence>
<keyword evidence="2" id="KW-0449">Lipoprotein</keyword>
<dbReference type="Gene3D" id="2.60.120.200">
    <property type="match status" value="1"/>
</dbReference>
<gene>
    <name evidence="2" type="ORF">EVA_16504</name>
</gene>
<dbReference type="NCBIfam" id="NF038128">
    <property type="entry name" value="choice_anch_J"/>
    <property type="match status" value="1"/>
</dbReference>
<comment type="caution">
    <text evidence="2">The sequence shown here is derived from an EMBL/GenBank/DDBJ whole genome shotgun (WGS) entry which is preliminary data.</text>
</comment>
<dbReference type="EMBL" id="AMCI01005827">
    <property type="protein sequence ID" value="EJW95386.1"/>
    <property type="molecule type" value="Genomic_DNA"/>
</dbReference>
<sequence>MKGASSNKRISYKELTLKPGTYTMEFYAKAAVAGENASVRPGYAIVEDGKIINNGYMYGDYTNDIAAEWVKVSHQFTLEAVQTINILVMNPKKPGKDLLIDDFSFTTLDGGLSEVGPSPEPEPEPQPEPGKPAVFEETFADGQGQFTIEDKNLPEDLTFIWKHDTYNGKSYMKASAFANNTKYASESWLVSPVIDLTKTTAPELSFSNAANFFSEGFSCTVKVKEEGAADWTNLTLINPSEGMSWNFVDTSADMKAYKGKKVQLAFVYTSTATAAGTWEVKDVKIIDTVNTAIDNVTTDNAKKVIFDLSGRRVLKATKGLYIINGQKVYVK</sequence>
<feature type="compositionally biased region" description="Pro residues" evidence="1">
    <location>
        <begin position="118"/>
        <end position="130"/>
    </location>
</feature>
<reference evidence="2" key="1">
    <citation type="journal article" date="2012" name="PLoS ONE">
        <title>Gene sets for utilization of primary and secondary nutrition supplies in the distal gut of endangered iberian lynx.</title>
        <authorList>
            <person name="Alcaide M."/>
            <person name="Messina E."/>
            <person name="Richter M."/>
            <person name="Bargiela R."/>
            <person name="Peplies J."/>
            <person name="Huws S.A."/>
            <person name="Newbold C.J."/>
            <person name="Golyshin P.N."/>
            <person name="Simon M.A."/>
            <person name="Lopez G."/>
            <person name="Yakimov M.M."/>
            <person name="Ferrer M."/>
        </authorList>
    </citation>
    <scope>NUCLEOTIDE SEQUENCE</scope>
</reference>
<dbReference type="AlphaFoldDB" id="J9FKF2"/>
<evidence type="ECO:0000256" key="1">
    <source>
        <dbReference type="SAM" id="MobiDB-lite"/>
    </source>
</evidence>